<reference evidence="3" key="1">
    <citation type="submission" date="2020-05" db="EMBL/GenBank/DDBJ databases">
        <title>WGS assembly of Panicum virgatum.</title>
        <authorList>
            <person name="Lovell J.T."/>
            <person name="Jenkins J."/>
            <person name="Shu S."/>
            <person name="Juenger T.E."/>
            <person name="Schmutz J."/>
        </authorList>
    </citation>
    <scope>NUCLEOTIDE SEQUENCE</scope>
    <source>
        <strain evidence="3">AP13</strain>
    </source>
</reference>
<name>A0A8T0U4E0_PANVG</name>
<evidence type="ECO:0000313" key="3">
    <source>
        <dbReference type="EMBL" id="KAG2616878.1"/>
    </source>
</evidence>
<dbReference type="PANTHER" id="PTHR45749">
    <property type="match status" value="1"/>
</dbReference>
<dbReference type="Proteomes" id="UP000823388">
    <property type="component" value="Chromosome 3N"/>
</dbReference>
<comment type="caution">
    <text evidence="3">The sequence shown here is derived from an EMBL/GenBank/DDBJ whole genome shotgun (WGS) entry which is preliminary data.</text>
</comment>
<sequence length="338" mass="39396">MSSRSRKYPSGNEKRKKRKREDEFIASQKGALDKFVKVNSNPSRNYEELAIIAVEEQINGGSEENIDIQEDDNNVSDPENIADPSATECASVDDQPVFSTDIYDPRNWENLDNKSRDILVEKGHIRQENLEFPLDDNSRHFSYACCSKKMSNWELHDRKWLVYSKDADRVFCFCCKIFKSNNNKSSNSLSGIGFRDWKHISERLKEHENSFEHITCMNTWKELKTRLSKQKTIEKDLQQQITKEKERLKQVLLRIVSIVKFIGKRNLAFRGSSEQLYNDNNGNFLACVEMVAEFDLVMQDCKDRWTKRGVNCDFFKFLKQNKATLTYAILVRLNSPTG</sequence>
<dbReference type="PANTHER" id="PTHR45749:SF35">
    <property type="entry name" value="AC-LIKE TRANSPOSASE-RELATED"/>
    <property type="match status" value="1"/>
</dbReference>
<proteinExistence type="predicted"/>
<protein>
    <recommendedName>
        <fullName evidence="2">TTF-type domain-containing protein</fullName>
    </recommendedName>
</protein>
<evidence type="ECO:0000256" key="1">
    <source>
        <dbReference type="SAM" id="MobiDB-lite"/>
    </source>
</evidence>
<dbReference type="AlphaFoldDB" id="A0A8T0U4E0"/>
<dbReference type="EMBL" id="CM029042">
    <property type="protein sequence ID" value="KAG2616878.1"/>
    <property type="molecule type" value="Genomic_DNA"/>
</dbReference>
<feature type="domain" description="TTF-type" evidence="2">
    <location>
        <begin position="145"/>
        <end position="232"/>
    </location>
</feature>
<evidence type="ECO:0000313" key="4">
    <source>
        <dbReference type="Proteomes" id="UP000823388"/>
    </source>
</evidence>
<evidence type="ECO:0000259" key="2">
    <source>
        <dbReference type="SMART" id="SM00597"/>
    </source>
</evidence>
<gene>
    <name evidence="3" type="ORF">PVAP13_3NG176908</name>
</gene>
<dbReference type="SMART" id="SM00597">
    <property type="entry name" value="ZnF_TTF"/>
    <property type="match status" value="1"/>
</dbReference>
<accession>A0A8T0U4E0</accession>
<organism evidence="3 4">
    <name type="scientific">Panicum virgatum</name>
    <name type="common">Blackwell switchgrass</name>
    <dbReference type="NCBI Taxonomy" id="38727"/>
    <lineage>
        <taxon>Eukaryota</taxon>
        <taxon>Viridiplantae</taxon>
        <taxon>Streptophyta</taxon>
        <taxon>Embryophyta</taxon>
        <taxon>Tracheophyta</taxon>
        <taxon>Spermatophyta</taxon>
        <taxon>Magnoliopsida</taxon>
        <taxon>Liliopsida</taxon>
        <taxon>Poales</taxon>
        <taxon>Poaceae</taxon>
        <taxon>PACMAD clade</taxon>
        <taxon>Panicoideae</taxon>
        <taxon>Panicodae</taxon>
        <taxon>Paniceae</taxon>
        <taxon>Panicinae</taxon>
        <taxon>Panicum</taxon>
        <taxon>Panicum sect. Hiantes</taxon>
    </lineage>
</organism>
<feature type="region of interest" description="Disordered" evidence="1">
    <location>
        <begin position="1"/>
        <end position="25"/>
    </location>
</feature>
<keyword evidence="4" id="KW-1185">Reference proteome</keyword>
<dbReference type="InterPro" id="IPR006580">
    <property type="entry name" value="Znf_TTF"/>
</dbReference>